<dbReference type="SUPFAM" id="SSF57701">
    <property type="entry name" value="Zn2/Cys6 DNA-binding domain"/>
    <property type="match status" value="1"/>
</dbReference>
<dbReference type="Proteomes" id="UP001201262">
    <property type="component" value="Unassembled WGS sequence"/>
</dbReference>
<evidence type="ECO:0000256" key="1">
    <source>
        <dbReference type="ARBA" id="ARBA00023015"/>
    </source>
</evidence>
<comment type="caution">
    <text evidence="6">The sequence shown here is derived from an EMBL/GenBank/DDBJ whole genome shotgun (WGS) entry which is preliminary data.</text>
</comment>
<evidence type="ECO:0000259" key="5">
    <source>
        <dbReference type="PROSITE" id="PS50048"/>
    </source>
</evidence>
<evidence type="ECO:0000313" key="7">
    <source>
        <dbReference type="Proteomes" id="UP001201262"/>
    </source>
</evidence>
<dbReference type="InterPro" id="IPR053178">
    <property type="entry name" value="Osmoadaptation_assoc"/>
</dbReference>
<dbReference type="GeneID" id="70252741"/>
<evidence type="ECO:0000256" key="2">
    <source>
        <dbReference type="ARBA" id="ARBA00023125"/>
    </source>
</evidence>
<keyword evidence="2" id="KW-0238">DNA-binding</keyword>
<evidence type="ECO:0000313" key="6">
    <source>
        <dbReference type="EMBL" id="KAH8690730.1"/>
    </source>
</evidence>
<dbReference type="Pfam" id="PF00172">
    <property type="entry name" value="Zn_clus"/>
    <property type="match status" value="1"/>
</dbReference>
<evidence type="ECO:0000256" key="3">
    <source>
        <dbReference type="ARBA" id="ARBA00023163"/>
    </source>
</evidence>
<dbReference type="RefSeq" id="XP_046066926.1">
    <property type="nucleotide sequence ID" value="XM_046222454.1"/>
</dbReference>
<organism evidence="6 7">
    <name type="scientific">Talaromyces proteolyticus</name>
    <dbReference type="NCBI Taxonomy" id="1131652"/>
    <lineage>
        <taxon>Eukaryota</taxon>
        <taxon>Fungi</taxon>
        <taxon>Dikarya</taxon>
        <taxon>Ascomycota</taxon>
        <taxon>Pezizomycotina</taxon>
        <taxon>Eurotiomycetes</taxon>
        <taxon>Eurotiomycetidae</taxon>
        <taxon>Eurotiales</taxon>
        <taxon>Trichocomaceae</taxon>
        <taxon>Talaromyces</taxon>
        <taxon>Talaromyces sect. Bacilispori</taxon>
    </lineage>
</organism>
<dbReference type="EMBL" id="JAJTJA010000013">
    <property type="protein sequence ID" value="KAH8690730.1"/>
    <property type="molecule type" value="Genomic_DNA"/>
</dbReference>
<protein>
    <recommendedName>
        <fullName evidence="5">Zn(2)-C6 fungal-type domain-containing protein</fullName>
    </recommendedName>
</protein>
<dbReference type="GO" id="GO:0008270">
    <property type="term" value="F:zinc ion binding"/>
    <property type="evidence" value="ECO:0007669"/>
    <property type="project" value="InterPro"/>
</dbReference>
<dbReference type="PANTHER" id="PTHR38111:SF9">
    <property type="entry name" value="ZN(2)-C6 FUNGAL-TYPE DOMAIN-CONTAINING PROTEIN"/>
    <property type="match status" value="1"/>
</dbReference>
<accession>A0AAD4PVV3</accession>
<dbReference type="GO" id="GO:0000981">
    <property type="term" value="F:DNA-binding transcription factor activity, RNA polymerase II-specific"/>
    <property type="evidence" value="ECO:0007669"/>
    <property type="project" value="InterPro"/>
</dbReference>
<dbReference type="Gene3D" id="4.10.240.10">
    <property type="entry name" value="Zn(2)-C6 fungal-type DNA-binding domain"/>
    <property type="match status" value="1"/>
</dbReference>
<dbReference type="AlphaFoldDB" id="A0AAD4PVV3"/>
<evidence type="ECO:0000256" key="4">
    <source>
        <dbReference type="ARBA" id="ARBA00023242"/>
    </source>
</evidence>
<proteinExistence type="predicted"/>
<sequence length="247" mass="27912">MMDPPCQTCRSRRKACDRSRPKCQTCIKANRQCGGYSSRRNKVFVNIDSHSIKAPKKPIIGKAITLAKQNRESSTHAYSHASFHCTSLHILDLPAVDFQSHFTTLWTQFNEKYGRTSDVWSAGLMKLGLQNQALDLALISLATMRLSISERRGTYLVFSLSAYSVSLRIFRQLLQDSRQKRYPSNLVVTSLIFTLFEGSQQTPTRIYKSGWAGHLKGTLALMQGQSPESFQEEGLLAAFKRIREMAV</sequence>
<reference evidence="6" key="1">
    <citation type="submission" date="2021-12" db="EMBL/GenBank/DDBJ databases">
        <title>Convergent genome expansion in fungi linked to evolution of root-endophyte symbiosis.</title>
        <authorList>
            <consortium name="DOE Joint Genome Institute"/>
            <person name="Ke Y.-H."/>
            <person name="Bonito G."/>
            <person name="Liao H.-L."/>
            <person name="Looney B."/>
            <person name="Rojas-Flechas A."/>
            <person name="Nash J."/>
            <person name="Hameed K."/>
            <person name="Schadt C."/>
            <person name="Martin F."/>
            <person name="Crous P.W."/>
            <person name="Miettinen O."/>
            <person name="Magnuson J.K."/>
            <person name="Labbe J."/>
            <person name="Jacobson D."/>
            <person name="Doktycz M.J."/>
            <person name="Veneault-Fourrey C."/>
            <person name="Kuo A."/>
            <person name="Mondo S."/>
            <person name="Calhoun S."/>
            <person name="Riley R."/>
            <person name="Ohm R."/>
            <person name="LaButti K."/>
            <person name="Andreopoulos B."/>
            <person name="Pangilinan J."/>
            <person name="Nolan M."/>
            <person name="Tritt A."/>
            <person name="Clum A."/>
            <person name="Lipzen A."/>
            <person name="Daum C."/>
            <person name="Barry K."/>
            <person name="Grigoriev I.V."/>
            <person name="Vilgalys R."/>
        </authorList>
    </citation>
    <scope>NUCLEOTIDE SEQUENCE</scope>
    <source>
        <strain evidence="6">PMI_201</strain>
    </source>
</reference>
<keyword evidence="3" id="KW-0804">Transcription</keyword>
<dbReference type="InterPro" id="IPR036864">
    <property type="entry name" value="Zn2-C6_fun-type_DNA-bd_sf"/>
</dbReference>
<name>A0AAD4PVV3_9EURO</name>
<dbReference type="PROSITE" id="PS50048">
    <property type="entry name" value="ZN2_CY6_FUNGAL_2"/>
    <property type="match status" value="1"/>
</dbReference>
<keyword evidence="1" id="KW-0805">Transcription regulation</keyword>
<feature type="domain" description="Zn(2)-C6 fungal-type" evidence="5">
    <location>
        <begin position="5"/>
        <end position="33"/>
    </location>
</feature>
<keyword evidence="7" id="KW-1185">Reference proteome</keyword>
<dbReference type="GO" id="GO:0003677">
    <property type="term" value="F:DNA binding"/>
    <property type="evidence" value="ECO:0007669"/>
    <property type="project" value="UniProtKB-KW"/>
</dbReference>
<dbReference type="CDD" id="cd00067">
    <property type="entry name" value="GAL4"/>
    <property type="match status" value="1"/>
</dbReference>
<keyword evidence="4" id="KW-0539">Nucleus</keyword>
<dbReference type="PANTHER" id="PTHR38111">
    <property type="entry name" value="ZN(2)-C6 FUNGAL-TYPE DOMAIN-CONTAINING PROTEIN-RELATED"/>
    <property type="match status" value="1"/>
</dbReference>
<dbReference type="InterPro" id="IPR001138">
    <property type="entry name" value="Zn2Cys6_DnaBD"/>
</dbReference>
<gene>
    <name evidence="6" type="ORF">BGW36DRAFT_59134</name>
</gene>